<evidence type="ECO:0008006" key="4">
    <source>
        <dbReference type="Google" id="ProtNLM"/>
    </source>
</evidence>
<name>A0A379EUL6_9PAST</name>
<reference evidence="2 3" key="1">
    <citation type="submission" date="2018-06" db="EMBL/GenBank/DDBJ databases">
        <authorList>
            <consortium name="Pathogen Informatics"/>
            <person name="Doyle S."/>
        </authorList>
    </citation>
    <scope>NUCLEOTIDE SEQUENCE [LARGE SCALE GENOMIC DNA]</scope>
    <source>
        <strain evidence="2 3">NCTC11621</strain>
    </source>
</reference>
<organism evidence="2 3">
    <name type="scientific">Pasteurella canis</name>
    <dbReference type="NCBI Taxonomy" id="753"/>
    <lineage>
        <taxon>Bacteria</taxon>
        <taxon>Pseudomonadati</taxon>
        <taxon>Pseudomonadota</taxon>
        <taxon>Gammaproteobacteria</taxon>
        <taxon>Pasteurellales</taxon>
        <taxon>Pasteurellaceae</taxon>
        <taxon>Pasteurella</taxon>
    </lineage>
</organism>
<dbReference type="AlphaFoldDB" id="A0A379EUL6"/>
<protein>
    <recommendedName>
        <fullName evidence="4">Replication protein</fullName>
    </recommendedName>
</protein>
<dbReference type="Proteomes" id="UP000254704">
    <property type="component" value="Unassembled WGS sequence"/>
</dbReference>
<feature type="compositionally biased region" description="Polar residues" evidence="1">
    <location>
        <begin position="134"/>
        <end position="145"/>
    </location>
</feature>
<proteinExistence type="predicted"/>
<evidence type="ECO:0000313" key="3">
    <source>
        <dbReference type="Proteomes" id="UP000254704"/>
    </source>
</evidence>
<feature type="compositionally biased region" description="Polar residues" evidence="1">
    <location>
        <begin position="115"/>
        <end position="125"/>
    </location>
</feature>
<dbReference type="EMBL" id="UGTV01000015">
    <property type="protein sequence ID" value="SUC09913.1"/>
    <property type="molecule type" value="Genomic_DNA"/>
</dbReference>
<sequence>MSKLLINEQPLQVIPSLATLIGLNEAIFVQQLHYFLNISKHKYEDRTWIYNTIDEWCEVFPFWSKKTIQRTIKKLEEIGLVLSTNKLNKMKMDKTKWYSIAYEKIEELTSQNDQMRCDQNGSSMRSKWDDRYSQNDQMSCGQNDHTNNHKNKEIYTQNTPLTPQGESANADDVPVAENKKQRSLNIDYVGIGKAYNQCVAETGKNLPSLADPENLSQARKRKIKILAAVMKKRFGSCDAETFKNYFLDFMKSARSFYFGENERGWRADFEYILSEKIMDKTIEGSL</sequence>
<accession>A0A379EUL6</accession>
<feature type="region of interest" description="Disordered" evidence="1">
    <location>
        <begin position="115"/>
        <end position="150"/>
    </location>
</feature>
<gene>
    <name evidence="2" type="ORF">NCTC11621_00941</name>
</gene>
<evidence type="ECO:0000256" key="1">
    <source>
        <dbReference type="SAM" id="MobiDB-lite"/>
    </source>
</evidence>
<evidence type="ECO:0000313" key="2">
    <source>
        <dbReference type="EMBL" id="SUC09913.1"/>
    </source>
</evidence>
<dbReference type="RefSeq" id="WP_115322764.1">
    <property type="nucleotide sequence ID" value="NZ_UGTV01000015.1"/>
</dbReference>